<proteinExistence type="inferred from homology"/>
<keyword evidence="3" id="KW-0378">Hydrolase</keyword>
<dbReference type="GO" id="GO:0046872">
    <property type="term" value="F:metal ion binding"/>
    <property type="evidence" value="ECO:0007669"/>
    <property type="project" value="UniProtKB-KW"/>
</dbReference>
<evidence type="ECO:0000259" key="4">
    <source>
        <dbReference type="Pfam" id="PF01975"/>
    </source>
</evidence>
<reference evidence="5" key="1">
    <citation type="submission" date="2021-01" db="EMBL/GenBank/DDBJ databases">
        <authorList>
            <person name="Eckstrom K.M.E."/>
        </authorList>
    </citation>
    <scope>NUCLEOTIDE SEQUENCE</scope>
    <source>
        <strain evidence="5">UVCC 0001</strain>
    </source>
</reference>
<dbReference type="PROSITE" id="PS51257">
    <property type="entry name" value="PROKAR_LIPOPROTEIN"/>
    <property type="match status" value="1"/>
</dbReference>
<gene>
    <name evidence="5" type="ORF">QBZ16_002986</name>
</gene>
<dbReference type="AlphaFoldDB" id="A0AAD9IMD4"/>
<dbReference type="GO" id="GO:0008252">
    <property type="term" value="F:nucleotidase activity"/>
    <property type="evidence" value="ECO:0007669"/>
    <property type="project" value="InterPro"/>
</dbReference>
<dbReference type="Proteomes" id="UP001255856">
    <property type="component" value="Unassembled WGS sequence"/>
</dbReference>
<dbReference type="SUPFAM" id="SSF64167">
    <property type="entry name" value="SurE-like"/>
    <property type="match status" value="1"/>
</dbReference>
<accession>A0AAD9IMD4</accession>
<evidence type="ECO:0000313" key="5">
    <source>
        <dbReference type="EMBL" id="KAK2079295.1"/>
    </source>
</evidence>
<dbReference type="Gene3D" id="3.40.1210.10">
    <property type="entry name" value="Survival protein SurE-like phosphatase/nucleotidase"/>
    <property type="match status" value="1"/>
</dbReference>
<dbReference type="PANTHER" id="PTHR30457:SF0">
    <property type="entry name" value="PHOSPHATASE, PUTATIVE (AFU_ORTHOLOGUE AFUA_4G01070)-RELATED"/>
    <property type="match status" value="1"/>
</dbReference>
<keyword evidence="6" id="KW-1185">Reference proteome</keyword>
<evidence type="ECO:0000256" key="2">
    <source>
        <dbReference type="ARBA" id="ARBA00022723"/>
    </source>
</evidence>
<evidence type="ECO:0000256" key="1">
    <source>
        <dbReference type="ARBA" id="ARBA00011062"/>
    </source>
</evidence>
<evidence type="ECO:0000313" key="6">
    <source>
        <dbReference type="Proteomes" id="UP001255856"/>
    </source>
</evidence>
<dbReference type="InterPro" id="IPR030048">
    <property type="entry name" value="SurE"/>
</dbReference>
<dbReference type="Pfam" id="PF01975">
    <property type="entry name" value="SurE"/>
    <property type="match status" value="1"/>
</dbReference>
<feature type="domain" description="Survival protein SurE-like phosphatase/nucleotidase" evidence="4">
    <location>
        <begin position="7"/>
        <end position="180"/>
    </location>
</feature>
<dbReference type="PANTHER" id="PTHR30457">
    <property type="entry name" value="5'-NUCLEOTIDASE SURE"/>
    <property type="match status" value="1"/>
</dbReference>
<protein>
    <recommendedName>
        <fullName evidence="4">Survival protein SurE-like phosphatase/nucleotidase domain-containing protein</fullName>
    </recommendedName>
</protein>
<dbReference type="NCBIfam" id="TIGR00087">
    <property type="entry name" value="surE"/>
    <property type="match status" value="1"/>
</dbReference>
<comment type="caution">
    <text evidence="5">The sequence shown here is derived from an EMBL/GenBank/DDBJ whole genome shotgun (WGS) entry which is preliminary data.</text>
</comment>
<comment type="similarity">
    <text evidence="1">Belongs to the SurE nucleotidase family.</text>
</comment>
<keyword evidence="2" id="KW-0479">Metal-binding</keyword>
<dbReference type="EMBL" id="JASFZW010000003">
    <property type="protein sequence ID" value="KAK2079295.1"/>
    <property type="molecule type" value="Genomic_DNA"/>
</dbReference>
<dbReference type="HAMAP" id="MF_00060">
    <property type="entry name" value="SurE"/>
    <property type="match status" value="1"/>
</dbReference>
<evidence type="ECO:0000256" key="3">
    <source>
        <dbReference type="ARBA" id="ARBA00022801"/>
    </source>
</evidence>
<name>A0AAD9IMD4_PROWI</name>
<organism evidence="5 6">
    <name type="scientific">Prototheca wickerhamii</name>
    <dbReference type="NCBI Taxonomy" id="3111"/>
    <lineage>
        <taxon>Eukaryota</taxon>
        <taxon>Viridiplantae</taxon>
        <taxon>Chlorophyta</taxon>
        <taxon>core chlorophytes</taxon>
        <taxon>Trebouxiophyceae</taxon>
        <taxon>Chlorellales</taxon>
        <taxon>Chlorellaceae</taxon>
        <taxon>Prototheca</taxon>
    </lineage>
</organism>
<dbReference type="InterPro" id="IPR002828">
    <property type="entry name" value="SurE-like_Pase/nucleotidase"/>
</dbReference>
<sequence>MTRRPHVLISNDDGVNAPGLVALAACLREENFCDFSICGPSGERSGQSHSINIHRALHAFPIPPLGAKEAWAVDGTPADAVMLALYGPILQDNAVDLVVSGINRGDNLGLHVIYSGTVGAAREAACKGVPALAFSLDSHVARSVEAFEEAARHSARLIRALLNINLPLAAPRGYCLARQGVHCARPRFEDATVLDAAVSEAAAVSGGEHAHGLRAFNNLIGETQVDDAEGTDSWAVRRGWIAVCPIGLASDVPATAAAAVARTDPALLDALRRGLAQLAAAEGLEVLIADTRE</sequence>
<dbReference type="InterPro" id="IPR036523">
    <property type="entry name" value="SurE-like_sf"/>
</dbReference>